<evidence type="ECO:0000313" key="6">
    <source>
        <dbReference type="EMBL" id="MCQ4085189.1"/>
    </source>
</evidence>
<dbReference type="SUPFAM" id="SSF53335">
    <property type="entry name" value="S-adenosyl-L-methionine-dependent methyltransferases"/>
    <property type="match status" value="1"/>
</dbReference>
<sequence>MSSPDAVLAKFREYVLGPLRFMNLLSCFELGIVDVLKGNAGGGMTAVQIADATGIAPHSVEQMLYLLVKEDFVSFDESSASYALDGIKHLSDDDLGRVLPWMDMVKVVCLRQLYYLTESVRTGKVVGLKELYDFEGNFYEASTRYPELQASWGAMMDQVTGFIDPWFFGNLDLPDNAKVLDVAGNTGLGAVLAYRHKRVENLHVTCFDFPEKEAEALENFRAHGVQDHCSFIGGDVFDSVPKGFDVVMIKHFLDMFDKENVFRILKGVHEALDVGGQVYVLVPIYPEDVKSSCSVDFFPAYFLGCTMAQGGPQKISTYEQWMEACGFKVTKAVSQDISAMPPDVIPVHGIICGTKTSP</sequence>
<keyword evidence="2" id="KW-0808">Transferase</keyword>
<reference evidence="6" key="1">
    <citation type="submission" date="2022-06" db="EMBL/GenBank/DDBJ databases">
        <title>Draft genome sequence of Streptomyces sp. RB6PN25 isolated from peat swamp forest in Thailand.</title>
        <authorList>
            <person name="Duangmal K."/>
            <person name="Klaysubun C."/>
        </authorList>
    </citation>
    <scope>NUCLEOTIDE SEQUENCE</scope>
    <source>
        <strain evidence="6">RB6PN25</strain>
    </source>
</reference>
<keyword evidence="3" id="KW-0949">S-adenosyl-L-methionine</keyword>
<dbReference type="CDD" id="cd02440">
    <property type="entry name" value="AdoMet_MTases"/>
    <property type="match status" value="1"/>
</dbReference>
<evidence type="ECO:0000259" key="4">
    <source>
        <dbReference type="Pfam" id="PF00891"/>
    </source>
</evidence>
<dbReference type="Proteomes" id="UP001057702">
    <property type="component" value="Unassembled WGS sequence"/>
</dbReference>
<feature type="domain" description="O-methyltransferase dimerisation" evidence="5">
    <location>
        <begin position="14"/>
        <end position="74"/>
    </location>
</feature>
<dbReference type="RefSeq" id="WP_255924314.1">
    <property type="nucleotide sequence ID" value="NZ_JANFNG010000060.1"/>
</dbReference>
<gene>
    <name evidence="6" type="ORF">NGB36_32675</name>
</gene>
<dbReference type="InterPro" id="IPR012967">
    <property type="entry name" value="COMT_dimerisation"/>
</dbReference>
<evidence type="ECO:0000256" key="2">
    <source>
        <dbReference type="ARBA" id="ARBA00022679"/>
    </source>
</evidence>
<protein>
    <recommendedName>
        <fullName evidence="8">O-methyltransferase domain-containing protein</fullName>
    </recommendedName>
</protein>
<dbReference type="SUPFAM" id="SSF46785">
    <property type="entry name" value="Winged helix' DNA-binding domain"/>
    <property type="match status" value="1"/>
</dbReference>
<organism evidence="6 7">
    <name type="scientific">Streptomyces humicola</name>
    <dbReference type="NCBI Taxonomy" id="2953240"/>
    <lineage>
        <taxon>Bacteria</taxon>
        <taxon>Bacillati</taxon>
        <taxon>Actinomycetota</taxon>
        <taxon>Actinomycetes</taxon>
        <taxon>Kitasatosporales</taxon>
        <taxon>Streptomycetaceae</taxon>
        <taxon>Streptomyces</taxon>
    </lineage>
</organism>
<dbReference type="InterPro" id="IPR016461">
    <property type="entry name" value="COMT-like"/>
</dbReference>
<keyword evidence="1" id="KW-0489">Methyltransferase</keyword>
<dbReference type="Pfam" id="PF08100">
    <property type="entry name" value="Dimerisation"/>
    <property type="match status" value="1"/>
</dbReference>
<dbReference type="Gene3D" id="3.40.50.150">
    <property type="entry name" value="Vaccinia Virus protein VP39"/>
    <property type="match status" value="1"/>
</dbReference>
<comment type="caution">
    <text evidence="6">The sequence shown here is derived from an EMBL/GenBank/DDBJ whole genome shotgun (WGS) entry which is preliminary data.</text>
</comment>
<evidence type="ECO:0000256" key="3">
    <source>
        <dbReference type="ARBA" id="ARBA00022691"/>
    </source>
</evidence>
<dbReference type="Pfam" id="PF00891">
    <property type="entry name" value="Methyltransf_2"/>
    <property type="match status" value="1"/>
</dbReference>
<accession>A0ABT1Q5J3</accession>
<evidence type="ECO:0008006" key="8">
    <source>
        <dbReference type="Google" id="ProtNLM"/>
    </source>
</evidence>
<evidence type="ECO:0000313" key="7">
    <source>
        <dbReference type="Proteomes" id="UP001057702"/>
    </source>
</evidence>
<dbReference type="PROSITE" id="PS51683">
    <property type="entry name" value="SAM_OMT_II"/>
    <property type="match status" value="1"/>
</dbReference>
<proteinExistence type="predicted"/>
<dbReference type="PIRSF" id="PIRSF005739">
    <property type="entry name" value="O-mtase"/>
    <property type="match status" value="1"/>
</dbReference>
<feature type="domain" description="O-methyltransferase C-terminal" evidence="4">
    <location>
        <begin position="114"/>
        <end position="327"/>
    </location>
</feature>
<dbReference type="InterPro" id="IPR029063">
    <property type="entry name" value="SAM-dependent_MTases_sf"/>
</dbReference>
<name>A0ABT1Q5J3_9ACTN</name>
<keyword evidence="7" id="KW-1185">Reference proteome</keyword>
<dbReference type="InterPro" id="IPR001077">
    <property type="entry name" value="COMT_C"/>
</dbReference>
<dbReference type="PANTHER" id="PTHR11746">
    <property type="entry name" value="O-METHYLTRANSFERASE"/>
    <property type="match status" value="1"/>
</dbReference>
<dbReference type="InterPro" id="IPR036388">
    <property type="entry name" value="WH-like_DNA-bd_sf"/>
</dbReference>
<dbReference type="Gene3D" id="1.20.58.1390">
    <property type="match status" value="1"/>
</dbReference>
<dbReference type="InterPro" id="IPR036390">
    <property type="entry name" value="WH_DNA-bd_sf"/>
</dbReference>
<dbReference type="Gene3D" id="1.10.10.10">
    <property type="entry name" value="Winged helix-like DNA-binding domain superfamily/Winged helix DNA-binding domain"/>
    <property type="match status" value="1"/>
</dbReference>
<evidence type="ECO:0000259" key="5">
    <source>
        <dbReference type="Pfam" id="PF08100"/>
    </source>
</evidence>
<evidence type="ECO:0000256" key="1">
    <source>
        <dbReference type="ARBA" id="ARBA00022603"/>
    </source>
</evidence>
<dbReference type="EMBL" id="JANFNG010000060">
    <property type="protein sequence ID" value="MCQ4085189.1"/>
    <property type="molecule type" value="Genomic_DNA"/>
</dbReference>